<evidence type="ECO:0000256" key="1">
    <source>
        <dbReference type="SAM" id="MobiDB-lite"/>
    </source>
</evidence>
<protein>
    <submittedName>
        <fullName evidence="2">Uncharacterized protein</fullName>
    </submittedName>
</protein>
<organism evidence="2">
    <name type="scientific">Deinococcus sp. VB142</name>
    <dbReference type="NCBI Taxonomy" id="3112952"/>
    <lineage>
        <taxon>Bacteria</taxon>
        <taxon>Thermotogati</taxon>
        <taxon>Deinococcota</taxon>
        <taxon>Deinococci</taxon>
        <taxon>Deinococcales</taxon>
        <taxon>Deinococcaceae</taxon>
        <taxon>Deinococcus</taxon>
    </lineage>
</organism>
<feature type="region of interest" description="Disordered" evidence="1">
    <location>
        <begin position="1"/>
        <end position="62"/>
    </location>
</feature>
<dbReference type="EMBL" id="CP149782">
    <property type="protein sequence ID" value="WYF45254.1"/>
    <property type="molecule type" value="Genomic_DNA"/>
</dbReference>
<dbReference type="AlphaFoldDB" id="A0AAU6Q3Q2"/>
<sequence>MSDEPKAMPPQERSPEGGSKDANDLSDIKGIQDKGMAQKGQDVDQLPEGVVGTDTPKFPQSR</sequence>
<reference evidence="2" key="1">
    <citation type="submission" date="2024-03" db="EMBL/GenBank/DDBJ databases">
        <title>Deinococcus weizhi sp. nov., isolated from human skin.</title>
        <authorList>
            <person name="Wei Z."/>
            <person name="Tian F."/>
            <person name="Yang C."/>
            <person name="Xin L.T."/>
            <person name="Wen Z.J."/>
            <person name="Lan K.C."/>
            <person name="Yu L."/>
            <person name="Zhe W."/>
            <person name="Dan F.D."/>
            <person name="Jun W."/>
            <person name="Rui Z."/>
            <person name="Yong X.J."/>
            <person name="Ting Y."/>
            <person name="Wei X."/>
            <person name="Xu Z.G."/>
            <person name="Xin Z."/>
            <person name="Dong F.G."/>
            <person name="Ni X.M."/>
            <person name="Zheng M.G."/>
            <person name="Chun Y."/>
            <person name="Qian W.X."/>
        </authorList>
    </citation>
    <scope>NUCLEOTIDE SEQUENCE</scope>
    <source>
        <strain evidence="2">VB142</strain>
    </source>
</reference>
<name>A0AAU6Q3Q2_9DEIO</name>
<accession>A0AAU6Q3Q2</accession>
<gene>
    <name evidence="2" type="ORF">WDJ50_03770</name>
</gene>
<dbReference type="RefSeq" id="WP_339096452.1">
    <property type="nucleotide sequence ID" value="NZ_CP149782.1"/>
</dbReference>
<proteinExistence type="predicted"/>
<evidence type="ECO:0000313" key="2">
    <source>
        <dbReference type="EMBL" id="WYF45254.1"/>
    </source>
</evidence>
<feature type="compositionally biased region" description="Basic and acidic residues" evidence="1">
    <location>
        <begin position="13"/>
        <end position="32"/>
    </location>
</feature>